<sequence length="156" mass="17518">MNSQLKPHHPATRQLATSRRNSAPKARKSPLIVEFFDEDDACQREMDEFERRMQAKSQRQLAQFHQTFGPLCDLSISYDLWGESPIRHADGDLMPLCCFSPGTVVFCPAHEAPQPTATTVGPQAEAQGVLCAVCKHIYHVDMTNILPNPREMNISL</sequence>
<accession>A0A5E4V3R1</accession>
<dbReference type="Proteomes" id="UP000366819">
    <property type="component" value="Unassembled WGS sequence"/>
</dbReference>
<protein>
    <submittedName>
        <fullName evidence="2">Uncharacterized protein</fullName>
    </submittedName>
</protein>
<dbReference type="RefSeq" id="WP_150576038.1">
    <property type="nucleotide sequence ID" value="NZ_CABPSN010000003.1"/>
</dbReference>
<dbReference type="EMBL" id="CABPSN010000003">
    <property type="protein sequence ID" value="VVE06413.1"/>
    <property type="molecule type" value="Genomic_DNA"/>
</dbReference>
<evidence type="ECO:0000313" key="3">
    <source>
        <dbReference type="Proteomes" id="UP000366819"/>
    </source>
</evidence>
<feature type="region of interest" description="Disordered" evidence="1">
    <location>
        <begin position="1"/>
        <end position="29"/>
    </location>
</feature>
<dbReference type="AlphaFoldDB" id="A0A5E4V3R1"/>
<evidence type="ECO:0000256" key="1">
    <source>
        <dbReference type="SAM" id="MobiDB-lite"/>
    </source>
</evidence>
<keyword evidence="3" id="KW-1185">Reference proteome</keyword>
<dbReference type="OrthoDB" id="8255994at2"/>
<name>A0A5E4V3R1_9BURK</name>
<evidence type="ECO:0000313" key="2">
    <source>
        <dbReference type="EMBL" id="VVE06413.1"/>
    </source>
</evidence>
<proteinExistence type="predicted"/>
<feature type="compositionally biased region" description="Basic residues" evidence="1">
    <location>
        <begin position="1"/>
        <end position="11"/>
    </location>
</feature>
<organism evidence="2 3">
    <name type="scientific">Pandoraea aquatica</name>
    <dbReference type="NCBI Taxonomy" id="2508290"/>
    <lineage>
        <taxon>Bacteria</taxon>
        <taxon>Pseudomonadati</taxon>
        <taxon>Pseudomonadota</taxon>
        <taxon>Betaproteobacteria</taxon>
        <taxon>Burkholderiales</taxon>
        <taxon>Burkholderiaceae</taxon>
        <taxon>Pandoraea</taxon>
    </lineage>
</organism>
<reference evidence="2 3" key="1">
    <citation type="submission" date="2019-08" db="EMBL/GenBank/DDBJ databases">
        <authorList>
            <person name="Peeters C."/>
        </authorList>
    </citation>
    <scope>NUCLEOTIDE SEQUENCE [LARGE SCALE GENOMIC DNA]</scope>
    <source>
        <strain evidence="2 3">LMG 31011</strain>
    </source>
</reference>
<gene>
    <name evidence="2" type="ORF">PAQ31011_02417</name>
</gene>